<comment type="caution">
    <text evidence="4">The sequence shown here is derived from an EMBL/GenBank/DDBJ whole genome shotgun (WGS) entry which is preliminary data.</text>
</comment>
<proteinExistence type="predicted"/>
<keyword evidence="2" id="KW-0472">Membrane</keyword>
<dbReference type="AlphaFoldDB" id="A0AAD2FNP3"/>
<dbReference type="EMBL" id="CAKOGP040001725">
    <property type="protein sequence ID" value="CAJ1947113.1"/>
    <property type="molecule type" value="Genomic_DNA"/>
</dbReference>
<keyword evidence="5" id="KW-1185">Reference proteome</keyword>
<accession>A0AAD2FNP3</accession>
<reference evidence="4" key="1">
    <citation type="submission" date="2023-08" db="EMBL/GenBank/DDBJ databases">
        <authorList>
            <person name="Audoor S."/>
            <person name="Bilcke G."/>
        </authorList>
    </citation>
    <scope>NUCLEOTIDE SEQUENCE</scope>
</reference>
<keyword evidence="2" id="KW-0812">Transmembrane</keyword>
<evidence type="ECO:0000256" key="2">
    <source>
        <dbReference type="SAM" id="Phobius"/>
    </source>
</evidence>
<dbReference type="InterPro" id="IPR011992">
    <property type="entry name" value="EF-hand-dom_pair"/>
</dbReference>
<dbReference type="PROSITE" id="PS00018">
    <property type="entry name" value="EF_HAND_1"/>
    <property type="match status" value="1"/>
</dbReference>
<dbReference type="PROSITE" id="PS50222">
    <property type="entry name" value="EF_HAND_2"/>
    <property type="match status" value="1"/>
</dbReference>
<feature type="domain" description="EF-hand" evidence="3">
    <location>
        <begin position="72"/>
        <end position="107"/>
    </location>
</feature>
<evidence type="ECO:0000256" key="1">
    <source>
        <dbReference type="ARBA" id="ARBA00022837"/>
    </source>
</evidence>
<evidence type="ECO:0000313" key="5">
    <source>
        <dbReference type="Proteomes" id="UP001295423"/>
    </source>
</evidence>
<dbReference type="InterPro" id="IPR002048">
    <property type="entry name" value="EF_hand_dom"/>
</dbReference>
<dbReference type="GO" id="GO:0005509">
    <property type="term" value="F:calcium ion binding"/>
    <property type="evidence" value="ECO:0007669"/>
    <property type="project" value="InterPro"/>
</dbReference>
<dbReference type="Proteomes" id="UP001295423">
    <property type="component" value="Unassembled WGS sequence"/>
</dbReference>
<protein>
    <recommendedName>
        <fullName evidence="3">EF-hand domain-containing protein</fullName>
    </recommendedName>
</protein>
<evidence type="ECO:0000259" key="3">
    <source>
        <dbReference type="PROSITE" id="PS50222"/>
    </source>
</evidence>
<keyword evidence="2" id="KW-1133">Transmembrane helix</keyword>
<name>A0AAD2FNP3_9STRA</name>
<dbReference type="SUPFAM" id="SSF47473">
    <property type="entry name" value="EF-hand"/>
    <property type="match status" value="1"/>
</dbReference>
<evidence type="ECO:0000313" key="4">
    <source>
        <dbReference type="EMBL" id="CAJ1947113.1"/>
    </source>
</evidence>
<feature type="transmembrane region" description="Helical" evidence="2">
    <location>
        <begin position="108"/>
        <end position="126"/>
    </location>
</feature>
<dbReference type="Gene3D" id="1.10.238.10">
    <property type="entry name" value="EF-hand"/>
    <property type="match status" value="1"/>
</dbReference>
<dbReference type="InterPro" id="IPR018247">
    <property type="entry name" value="EF_Hand_1_Ca_BS"/>
</dbReference>
<feature type="transmembrane region" description="Helical" evidence="2">
    <location>
        <begin position="146"/>
        <end position="166"/>
    </location>
</feature>
<sequence length="194" mass="21647">MEERVQKLRTKATRISNVITNSPYFAQLCDWAFGVCDPDGTNHVGKADLYAGILMVHIKLAKMAGASATFPPEREAINHLFDACDTNGSGGINREEFDIFLSASSAQIFGRILVNLLTYIFVIPYYSKHIVDNFGLKEGTYWEVVAEQACGLFLFFVIVPIFWGMIDVKSCQTASQKAERHRDAKGLAKENKVD</sequence>
<keyword evidence="1" id="KW-0106">Calcium</keyword>
<organism evidence="4 5">
    <name type="scientific">Cylindrotheca closterium</name>
    <dbReference type="NCBI Taxonomy" id="2856"/>
    <lineage>
        <taxon>Eukaryota</taxon>
        <taxon>Sar</taxon>
        <taxon>Stramenopiles</taxon>
        <taxon>Ochrophyta</taxon>
        <taxon>Bacillariophyta</taxon>
        <taxon>Bacillariophyceae</taxon>
        <taxon>Bacillariophycidae</taxon>
        <taxon>Bacillariales</taxon>
        <taxon>Bacillariaceae</taxon>
        <taxon>Cylindrotheca</taxon>
    </lineage>
</organism>
<dbReference type="SMART" id="SM00054">
    <property type="entry name" value="EFh"/>
    <property type="match status" value="2"/>
</dbReference>
<gene>
    <name evidence="4" type="ORF">CYCCA115_LOCUS10984</name>
</gene>